<feature type="domain" description="Thioesterase" evidence="2">
    <location>
        <begin position="51"/>
        <end position="120"/>
    </location>
</feature>
<dbReference type="GO" id="GO:0016787">
    <property type="term" value="F:hydrolase activity"/>
    <property type="evidence" value="ECO:0007669"/>
    <property type="project" value="UniProtKB-KW"/>
</dbReference>
<evidence type="ECO:0000259" key="2">
    <source>
        <dbReference type="Pfam" id="PF03061"/>
    </source>
</evidence>
<dbReference type="PANTHER" id="PTHR43240">
    <property type="entry name" value="1,4-DIHYDROXY-2-NAPHTHOYL-COA THIOESTERASE 1"/>
    <property type="match status" value="1"/>
</dbReference>
<proteinExistence type="predicted"/>
<dbReference type="SUPFAM" id="SSF54637">
    <property type="entry name" value="Thioesterase/thiol ester dehydrase-isomerase"/>
    <property type="match status" value="1"/>
</dbReference>
<sequence>MSQHPALIDAIKNRLSPFTQLLGLQFHTLEAGVCVLRLAIRADHFNSTDRVHGGVIFSLLDSAMGAAAFSVLLPHESTATIECKINYTRAVTGGELECTGKVVHAGTRTVVVDGEVWQDGALVAKSLGTFARI</sequence>
<accession>A0A0F9X092</accession>
<dbReference type="Pfam" id="PF03061">
    <property type="entry name" value="4HBT"/>
    <property type="match status" value="1"/>
</dbReference>
<organism evidence="3">
    <name type="scientific">marine sediment metagenome</name>
    <dbReference type="NCBI Taxonomy" id="412755"/>
    <lineage>
        <taxon>unclassified sequences</taxon>
        <taxon>metagenomes</taxon>
        <taxon>ecological metagenomes</taxon>
    </lineage>
</organism>
<name>A0A0F9X092_9ZZZZ</name>
<dbReference type="PANTHER" id="PTHR43240:SF20">
    <property type="entry name" value="MEDIUM_LONG-CHAIN ACYL-COA THIOESTERASE YIGI"/>
    <property type="match status" value="1"/>
</dbReference>
<dbReference type="Gene3D" id="3.10.129.10">
    <property type="entry name" value="Hotdog Thioesterase"/>
    <property type="match status" value="1"/>
</dbReference>
<evidence type="ECO:0000313" key="3">
    <source>
        <dbReference type="EMBL" id="KKN84763.1"/>
    </source>
</evidence>
<dbReference type="NCBIfam" id="TIGR00369">
    <property type="entry name" value="unchar_dom_1"/>
    <property type="match status" value="1"/>
</dbReference>
<dbReference type="InterPro" id="IPR003736">
    <property type="entry name" value="PAAI_dom"/>
</dbReference>
<comment type="caution">
    <text evidence="3">The sequence shown here is derived from an EMBL/GenBank/DDBJ whole genome shotgun (WGS) entry which is preliminary data.</text>
</comment>
<dbReference type="AlphaFoldDB" id="A0A0F9X092"/>
<dbReference type="EMBL" id="LAZR01000167">
    <property type="protein sequence ID" value="KKN84763.1"/>
    <property type="molecule type" value="Genomic_DNA"/>
</dbReference>
<dbReference type="CDD" id="cd03443">
    <property type="entry name" value="PaaI_thioesterase"/>
    <property type="match status" value="1"/>
</dbReference>
<dbReference type="InterPro" id="IPR029069">
    <property type="entry name" value="HotDog_dom_sf"/>
</dbReference>
<keyword evidence="1" id="KW-0378">Hydrolase</keyword>
<gene>
    <name evidence="3" type="ORF">LCGC14_0285760</name>
</gene>
<evidence type="ECO:0000256" key="1">
    <source>
        <dbReference type="ARBA" id="ARBA00022801"/>
    </source>
</evidence>
<protein>
    <recommendedName>
        <fullName evidence="2">Thioesterase domain-containing protein</fullName>
    </recommendedName>
</protein>
<dbReference type="InterPro" id="IPR006683">
    <property type="entry name" value="Thioestr_dom"/>
</dbReference>
<reference evidence="3" key="1">
    <citation type="journal article" date="2015" name="Nature">
        <title>Complex archaea that bridge the gap between prokaryotes and eukaryotes.</title>
        <authorList>
            <person name="Spang A."/>
            <person name="Saw J.H."/>
            <person name="Jorgensen S.L."/>
            <person name="Zaremba-Niedzwiedzka K."/>
            <person name="Martijn J."/>
            <person name="Lind A.E."/>
            <person name="van Eijk R."/>
            <person name="Schleper C."/>
            <person name="Guy L."/>
            <person name="Ettema T.J."/>
        </authorList>
    </citation>
    <scope>NUCLEOTIDE SEQUENCE</scope>
</reference>